<evidence type="ECO:0000313" key="1">
    <source>
        <dbReference type="EMBL" id="TSJ43183.1"/>
    </source>
</evidence>
<keyword evidence="2" id="KW-1185">Reference proteome</keyword>
<evidence type="ECO:0000313" key="2">
    <source>
        <dbReference type="Proteomes" id="UP000318733"/>
    </source>
</evidence>
<dbReference type="AlphaFoldDB" id="A0A556MTC9"/>
<dbReference type="EMBL" id="VLPK01000001">
    <property type="protein sequence ID" value="TSJ43183.1"/>
    <property type="molecule type" value="Genomic_DNA"/>
</dbReference>
<proteinExistence type="predicted"/>
<gene>
    <name evidence="1" type="ORF">FO440_03045</name>
</gene>
<name>A0A556MTC9_9SPHI</name>
<dbReference type="RefSeq" id="WP_144246748.1">
    <property type="nucleotide sequence ID" value="NZ_VLPK01000001.1"/>
</dbReference>
<organism evidence="1 2">
    <name type="scientific">Mucilaginibacter corticis</name>
    <dbReference type="NCBI Taxonomy" id="2597670"/>
    <lineage>
        <taxon>Bacteria</taxon>
        <taxon>Pseudomonadati</taxon>
        <taxon>Bacteroidota</taxon>
        <taxon>Sphingobacteriia</taxon>
        <taxon>Sphingobacteriales</taxon>
        <taxon>Sphingobacteriaceae</taxon>
        <taxon>Mucilaginibacter</taxon>
    </lineage>
</organism>
<accession>A0A556MTC9</accession>
<dbReference type="OrthoDB" id="797407at2"/>
<reference evidence="1 2" key="1">
    <citation type="submission" date="2019-07" db="EMBL/GenBank/DDBJ databases">
        <authorList>
            <person name="Huq M.A."/>
        </authorList>
    </citation>
    <scope>NUCLEOTIDE SEQUENCE [LARGE SCALE GENOMIC DNA]</scope>
    <source>
        <strain evidence="1 2">MAH-19</strain>
    </source>
</reference>
<dbReference type="Proteomes" id="UP000318733">
    <property type="component" value="Unassembled WGS sequence"/>
</dbReference>
<protein>
    <submittedName>
        <fullName evidence="1">Uncharacterized protein</fullName>
    </submittedName>
</protein>
<sequence>MRAENPAALRFILQDDIYLLANDKAFIRSAADNPVAEVIPEPASIPKTEPVASSVTEPVVETPTISFNYLGSNKKKFLITTYYTNQEFIADEHLTALQNILKRKAYDIDDVAILNLAKNRANNFDELLTYFKPEKLLILGKEAIPANMDVLMLNQPKQLAGSVTLYSFSFDEMMDNTDHKKAFWEQMKNL</sequence>
<comment type="caution">
    <text evidence="1">The sequence shown here is derived from an EMBL/GenBank/DDBJ whole genome shotgun (WGS) entry which is preliminary data.</text>
</comment>